<keyword evidence="3" id="KW-1185">Reference proteome</keyword>
<sequence>MQFMNAFLCFSRLCTLSLCLNALCLNSLYLCLANFASLLLFCGQTHVYLCFGGGKHDVASAND</sequence>
<dbReference type="EMBL" id="CM026424">
    <property type="protein sequence ID" value="KAG0581228.1"/>
    <property type="molecule type" value="Genomic_DNA"/>
</dbReference>
<feature type="signal peptide" evidence="1">
    <location>
        <begin position="1"/>
        <end position="19"/>
    </location>
</feature>
<dbReference type="AlphaFoldDB" id="A0A8T0IFD1"/>
<comment type="caution">
    <text evidence="2">The sequence shown here is derived from an EMBL/GenBank/DDBJ whole genome shotgun (WGS) entry which is preliminary data.</text>
</comment>
<evidence type="ECO:0000256" key="1">
    <source>
        <dbReference type="SAM" id="SignalP"/>
    </source>
</evidence>
<keyword evidence="1" id="KW-0732">Signal</keyword>
<proteinExistence type="predicted"/>
<dbReference type="Proteomes" id="UP000822688">
    <property type="component" value="Chromosome 4"/>
</dbReference>
<reference evidence="2" key="1">
    <citation type="submission" date="2020-06" db="EMBL/GenBank/DDBJ databases">
        <title>WGS assembly of Ceratodon purpureus strain R40.</title>
        <authorList>
            <person name="Carey S.B."/>
            <person name="Jenkins J."/>
            <person name="Shu S."/>
            <person name="Lovell J.T."/>
            <person name="Sreedasyam A."/>
            <person name="Maumus F."/>
            <person name="Tiley G.P."/>
            <person name="Fernandez-Pozo N."/>
            <person name="Barry K."/>
            <person name="Chen C."/>
            <person name="Wang M."/>
            <person name="Lipzen A."/>
            <person name="Daum C."/>
            <person name="Saski C.A."/>
            <person name="Payton A.C."/>
            <person name="Mcbreen J.C."/>
            <person name="Conrad R.E."/>
            <person name="Kollar L.M."/>
            <person name="Olsson S."/>
            <person name="Huttunen S."/>
            <person name="Landis J.B."/>
            <person name="Wickett N.J."/>
            <person name="Johnson M.G."/>
            <person name="Rensing S.A."/>
            <person name="Grimwood J."/>
            <person name="Schmutz J."/>
            <person name="Mcdaniel S.F."/>
        </authorList>
    </citation>
    <scope>NUCLEOTIDE SEQUENCE</scope>
    <source>
        <strain evidence="2">R40</strain>
    </source>
</reference>
<name>A0A8T0IFD1_CERPU</name>
<organism evidence="2 3">
    <name type="scientific">Ceratodon purpureus</name>
    <name type="common">Fire moss</name>
    <name type="synonym">Dicranum purpureum</name>
    <dbReference type="NCBI Taxonomy" id="3225"/>
    <lineage>
        <taxon>Eukaryota</taxon>
        <taxon>Viridiplantae</taxon>
        <taxon>Streptophyta</taxon>
        <taxon>Embryophyta</taxon>
        <taxon>Bryophyta</taxon>
        <taxon>Bryophytina</taxon>
        <taxon>Bryopsida</taxon>
        <taxon>Dicranidae</taxon>
        <taxon>Pseudoditrichales</taxon>
        <taxon>Ditrichaceae</taxon>
        <taxon>Ceratodon</taxon>
    </lineage>
</organism>
<evidence type="ECO:0000313" key="2">
    <source>
        <dbReference type="EMBL" id="KAG0581228.1"/>
    </source>
</evidence>
<protein>
    <submittedName>
        <fullName evidence="2">Uncharacterized protein</fullName>
    </submittedName>
</protein>
<gene>
    <name evidence="2" type="ORF">KC19_4G234400</name>
</gene>
<evidence type="ECO:0000313" key="3">
    <source>
        <dbReference type="Proteomes" id="UP000822688"/>
    </source>
</evidence>
<feature type="chain" id="PRO_5035903942" evidence="1">
    <location>
        <begin position="20"/>
        <end position="63"/>
    </location>
</feature>
<accession>A0A8T0IFD1</accession>